<evidence type="ECO:0000256" key="6">
    <source>
        <dbReference type="ARBA" id="ARBA00048178"/>
    </source>
</evidence>
<feature type="region of interest" description="Disordered" evidence="7">
    <location>
        <begin position="230"/>
        <end position="256"/>
    </location>
</feature>
<gene>
    <name evidence="9" type="ORF">EV650_3157</name>
</gene>
<evidence type="ECO:0000256" key="3">
    <source>
        <dbReference type="ARBA" id="ARBA00022741"/>
    </source>
</evidence>
<dbReference type="Proteomes" id="UP000295447">
    <property type="component" value="Unassembled WGS sequence"/>
</dbReference>
<evidence type="ECO:0000313" key="9">
    <source>
        <dbReference type="EMBL" id="TDW24284.1"/>
    </source>
</evidence>
<evidence type="ECO:0000256" key="2">
    <source>
        <dbReference type="ARBA" id="ARBA00011963"/>
    </source>
</evidence>
<evidence type="ECO:0000256" key="1">
    <source>
        <dbReference type="ARBA" id="ARBA00009104"/>
    </source>
</evidence>
<dbReference type="EMBL" id="SODF01000001">
    <property type="protein sequence ID" value="TDW24284.1"/>
    <property type="molecule type" value="Genomic_DNA"/>
</dbReference>
<keyword evidence="10" id="KW-1185">Reference proteome</keyword>
<dbReference type="Gene3D" id="3.40.50.300">
    <property type="entry name" value="P-loop containing nucleotide triphosphate hydrolases"/>
    <property type="match status" value="1"/>
</dbReference>
<dbReference type="GO" id="GO:0016301">
    <property type="term" value="F:kinase activity"/>
    <property type="evidence" value="ECO:0007669"/>
    <property type="project" value="InterPro"/>
</dbReference>
<dbReference type="OrthoDB" id="4516745at2"/>
<evidence type="ECO:0000256" key="4">
    <source>
        <dbReference type="ARBA" id="ARBA00022840"/>
    </source>
</evidence>
<dbReference type="InterPro" id="IPR027417">
    <property type="entry name" value="P-loop_NTPase"/>
</dbReference>
<reference evidence="9 10" key="1">
    <citation type="submission" date="2019-03" db="EMBL/GenBank/DDBJ databases">
        <title>Genomic Encyclopedia of Type Strains, Phase III (KMG-III): the genomes of soil and plant-associated and newly described type strains.</title>
        <authorList>
            <person name="Whitman W."/>
        </authorList>
    </citation>
    <scope>NUCLEOTIDE SEQUENCE [LARGE SCALE GENOMIC DNA]</scope>
    <source>
        <strain evidence="9 10">VKM Ac-2570</strain>
    </source>
</reference>
<evidence type="ECO:0000256" key="5">
    <source>
        <dbReference type="ARBA" id="ARBA00032897"/>
    </source>
</evidence>
<name>A0A4V3G8U6_9ACTN</name>
<sequence>MTDDGTIDSGRKMATIEHNTPDQYALDEVESQRIFSERIVPDQLNGTKQDRPVAVFIGGQPGDGKASITALTRGLLDRRGRAVTLASSAYEPYHPDFHALIASNSLDAAEGVTFDGRRWLVHAESLVIAERYDAVIETDLYDPAELAASARRFKSAGYRVEVALIAVHASLSRIGGLKRHMLALQAFGLAQMATASSHDRCYEGVLKAAALVDETEFADVVAVLRPNGHRVHSNQRMDDGRWQQSPGTSDAIRRERERPWTALESKQFLADVWAYEHYGIAAPDQSIRDAVVRETRQVIDLARPRLHPTAATAHIATTGTADQGS</sequence>
<evidence type="ECO:0000259" key="8">
    <source>
        <dbReference type="Pfam" id="PF06414"/>
    </source>
</evidence>
<dbReference type="AlphaFoldDB" id="A0A4V3G8U6"/>
<protein>
    <recommendedName>
        <fullName evidence="5">UDP-N-acetylglucosamine kinase</fullName>
        <ecNumber evidence="2">2.7.1.176</ecNumber>
    </recommendedName>
    <alternativeName>
        <fullName evidence="5">UDP-N-acetylglucosamine kinase</fullName>
    </alternativeName>
</protein>
<comment type="similarity">
    <text evidence="1">Belongs to the zeta toxin family.</text>
</comment>
<dbReference type="InterPro" id="IPR010488">
    <property type="entry name" value="Zeta_toxin_domain"/>
</dbReference>
<organism evidence="9 10">
    <name type="scientific">Kribbella kalugense</name>
    <dbReference type="NCBI Taxonomy" id="2512221"/>
    <lineage>
        <taxon>Bacteria</taxon>
        <taxon>Bacillati</taxon>
        <taxon>Actinomycetota</taxon>
        <taxon>Actinomycetes</taxon>
        <taxon>Propionibacteriales</taxon>
        <taxon>Kribbellaceae</taxon>
        <taxon>Kribbella</taxon>
    </lineage>
</organism>
<comment type="caution">
    <text evidence="9">The sequence shown here is derived from an EMBL/GenBank/DDBJ whole genome shotgun (WGS) entry which is preliminary data.</text>
</comment>
<dbReference type="EC" id="2.7.1.176" evidence="2"/>
<dbReference type="GO" id="GO:0005524">
    <property type="term" value="F:ATP binding"/>
    <property type="evidence" value="ECO:0007669"/>
    <property type="project" value="UniProtKB-KW"/>
</dbReference>
<feature type="domain" description="Zeta toxin" evidence="8">
    <location>
        <begin position="47"/>
        <end position="235"/>
    </location>
</feature>
<keyword evidence="4" id="KW-0067">ATP-binding</keyword>
<dbReference type="RefSeq" id="WP_134119475.1">
    <property type="nucleotide sequence ID" value="NZ_SODF01000001.1"/>
</dbReference>
<dbReference type="Pfam" id="PF06414">
    <property type="entry name" value="Zeta_toxin"/>
    <property type="match status" value="1"/>
</dbReference>
<evidence type="ECO:0000313" key="10">
    <source>
        <dbReference type="Proteomes" id="UP000295447"/>
    </source>
</evidence>
<accession>A0A4V3G8U6</accession>
<keyword evidence="3" id="KW-0547">Nucleotide-binding</keyword>
<proteinExistence type="inferred from homology"/>
<comment type="catalytic activity">
    <reaction evidence="6">
        <text>UDP-N-acetyl-alpha-D-glucosamine + ATP = UDP-N-acetyl-alpha-D-glucosamine 3'-phosphate + ADP + H(+)</text>
        <dbReference type="Rhea" id="RHEA:32671"/>
        <dbReference type="ChEBI" id="CHEBI:15378"/>
        <dbReference type="ChEBI" id="CHEBI:30616"/>
        <dbReference type="ChEBI" id="CHEBI:57705"/>
        <dbReference type="ChEBI" id="CHEBI:64353"/>
        <dbReference type="ChEBI" id="CHEBI:456216"/>
        <dbReference type="EC" id="2.7.1.176"/>
    </reaction>
</comment>
<evidence type="ECO:0000256" key="7">
    <source>
        <dbReference type="SAM" id="MobiDB-lite"/>
    </source>
</evidence>